<feature type="transmembrane region" description="Helical" evidence="1">
    <location>
        <begin position="130"/>
        <end position="147"/>
    </location>
</feature>
<accession>A0A1Q3AKC8</accession>
<protein>
    <submittedName>
        <fullName evidence="2">Uncharacterized protein</fullName>
    </submittedName>
</protein>
<evidence type="ECO:0000256" key="1">
    <source>
        <dbReference type="SAM" id="Phobius"/>
    </source>
</evidence>
<keyword evidence="1" id="KW-1133">Transmembrane helix</keyword>
<gene>
    <name evidence="2" type="ORF">ZYGR_0BA01220</name>
</gene>
<dbReference type="OrthoDB" id="63581at2759"/>
<dbReference type="PANTHER" id="PTHR28008">
    <property type="entry name" value="DOMAIN PROTEIN, PUTATIVE (AFU_ORTHOLOGUE AFUA_3G10980)-RELATED"/>
    <property type="match status" value="1"/>
</dbReference>
<keyword evidence="1" id="KW-0812">Transmembrane</keyword>
<feature type="transmembrane region" description="Helical" evidence="1">
    <location>
        <begin position="97"/>
        <end position="115"/>
    </location>
</feature>
<name>A0A1Q3AKC8_ZYGRO</name>
<evidence type="ECO:0000313" key="2">
    <source>
        <dbReference type="EMBL" id="GAV56216.1"/>
    </source>
</evidence>
<dbReference type="PANTHER" id="PTHR28008:SF1">
    <property type="entry name" value="DOMAIN PROTEIN, PUTATIVE (AFU_ORTHOLOGUE AFUA_3G10980)-RELATED"/>
    <property type="match status" value="1"/>
</dbReference>
<organism evidence="2 3">
    <name type="scientific">Zygosaccharomyces rouxii</name>
    <dbReference type="NCBI Taxonomy" id="4956"/>
    <lineage>
        <taxon>Eukaryota</taxon>
        <taxon>Fungi</taxon>
        <taxon>Dikarya</taxon>
        <taxon>Ascomycota</taxon>
        <taxon>Saccharomycotina</taxon>
        <taxon>Saccharomycetes</taxon>
        <taxon>Saccharomycetales</taxon>
        <taxon>Saccharomycetaceae</taxon>
        <taxon>Zygosaccharomyces</taxon>
    </lineage>
</organism>
<proteinExistence type="predicted"/>
<keyword evidence="1" id="KW-0472">Membrane</keyword>
<reference evidence="2 3" key="1">
    <citation type="submission" date="2016-08" db="EMBL/GenBank/DDBJ databases">
        <title>Draft genome sequence of allopolyploid Zygosaccharomyces rouxii.</title>
        <authorList>
            <person name="Watanabe J."/>
            <person name="Uehara K."/>
            <person name="Mogi Y."/>
            <person name="Tsukioka Y."/>
        </authorList>
    </citation>
    <scope>NUCLEOTIDE SEQUENCE [LARGE SCALE GENOMIC DNA]</scope>
    <source>
        <strain evidence="2 3">NBRC 110957</strain>
    </source>
</reference>
<sequence>MIKILDQNTFVSFAAALCCAFTFGVVTNNVVAETVQSHDKLVHFLAFCAESWLFCRVIVNRVIKFPVGRLISIGDNDNEYGVGNAEQNHRYLKMSKFTLALVVCIGAAVTSEFLQKQLSGGKRTFDPLDMVYNVLGSLLGIAIAYKCE</sequence>
<dbReference type="EMBL" id="BDGX01000053">
    <property type="protein sequence ID" value="GAV56216.1"/>
    <property type="molecule type" value="Genomic_DNA"/>
</dbReference>
<comment type="caution">
    <text evidence="2">The sequence shown here is derived from an EMBL/GenBank/DDBJ whole genome shotgun (WGS) entry which is preliminary data.</text>
</comment>
<evidence type="ECO:0000313" key="3">
    <source>
        <dbReference type="Proteomes" id="UP000187013"/>
    </source>
</evidence>
<dbReference type="Proteomes" id="UP000187013">
    <property type="component" value="Unassembled WGS sequence"/>
</dbReference>
<dbReference type="AlphaFoldDB" id="A0A1Q3AKC8"/>